<name>A0A7W8MV64_9BACL</name>
<evidence type="ECO:0000313" key="1">
    <source>
        <dbReference type="EMBL" id="MBB5324959.1"/>
    </source>
</evidence>
<reference evidence="1 2" key="1">
    <citation type="submission" date="2020-08" db="EMBL/GenBank/DDBJ databases">
        <title>Genomic Encyclopedia of Type Strains, Phase IV (KMG-IV): sequencing the most valuable type-strain genomes for metagenomic binning, comparative biology and taxonomic classification.</title>
        <authorList>
            <person name="Goeker M."/>
        </authorList>
    </citation>
    <scope>NUCLEOTIDE SEQUENCE [LARGE SCALE GENOMIC DNA]</scope>
    <source>
        <strain evidence="1 2">DSM 16325</strain>
    </source>
</reference>
<comment type="caution">
    <text evidence="1">The sequence shown here is derived from an EMBL/GenBank/DDBJ whole genome shotgun (WGS) entry which is preliminary data.</text>
</comment>
<dbReference type="Proteomes" id="UP000520011">
    <property type="component" value="Unassembled WGS sequence"/>
</dbReference>
<evidence type="ECO:0000313" key="2">
    <source>
        <dbReference type="Proteomes" id="UP000520011"/>
    </source>
</evidence>
<gene>
    <name evidence="1" type="ORF">HNQ34_002058</name>
</gene>
<protein>
    <submittedName>
        <fullName evidence="1">Uncharacterized protein</fullName>
    </submittedName>
</protein>
<sequence>MFMGCACCMTNCITSRNQLVACTIKGVIQQSCPSGEQVYVQCVHPVPITVSILNTGAPGVSCNIIARLKGPSTTATVTIEPLQQKTLCSDKATQLTIECTGGGVLGNCVGTFEGCIGAVNTA</sequence>
<dbReference type="EMBL" id="JACHEP010000010">
    <property type="protein sequence ID" value="MBB5324959.1"/>
    <property type="molecule type" value="Genomic_DNA"/>
</dbReference>
<proteinExistence type="predicted"/>
<accession>A0A7W8MV64</accession>
<keyword evidence="2" id="KW-1185">Reference proteome</keyword>
<dbReference type="AlphaFoldDB" id="A0A7W8MV64"/>
<organism evidence="1 2">
    <name type="scientific">Anoxybacteroides tepidamans</name>
    <dbReference type="NCBI Taxonomy" id="265948"/>
    <lineage>
        <taxon>Bacteria</taxon>
        <taxon>Bacillati</taxon>
        <taxon>Bacillota</taxon>
        <taxon>Bacilli</taxon>
        <taxon>Bacillales</taxon>
        <taxon>Anoxybacillaceae</taxon>
        <taxon>Anoxybacteroides</taxon>
    </lineage>
</organism>